<gene>
    <name evidence="1" type="ORF">EHQ64_16170</name>
</gene>
<protein>
    <submittedName>
        <fullName evidence="1">DUF4505 domain-containing protein</fullName>
    </submittedName>
</protein>
<keyword evidence="2" id="KW-1185">Reference proteome</keyword>
<dbReference type="PANTHER" id="PTHR31449:SF3">
    <property type="entry name" value="UPF0598 PROTEIN C8ORF82"/>
    <property type="match status" value="1"/>
</dbReference>
<dbReference type="EMBL" id="RQGF01000030">
    <property type="protein sequence ID" value="TGL59624.1"/>
    <property type="molecule type" value="Genomic_DNA"/>
</dbReference>
<comment type="caution">
    <text evidence="1">The sequence shown here is derived from an EMBL/GenBank/DDBJ whole genome shotgun (WGS) entry which is preliminary data.</text>
</comment>
<proteinExistence type="predicted"/>
<dbReference type="PANTHER" id="PTHR31449">
    <property type="entry name" value="UPF0598 PROTEIN C8ORF82"/>
    <property type="match status" value="1"/>
</dbReference>
<evidence type="ECO:0000313" key="1">
    <source>
        <dbReference type="EMBL" id="TGL59624.1"/>
    </source>
</evidence>
<dbReference type="Pfam" id="PF14956">
    <property type="entry name" value="DUF4505"/>
    <property type="match status" value="1"/>
</dbReference>
<sequence>MRIYFYRIDSNGRLFHEDSELTDKKFLDFFFTHLEKNRSGSYPEYSYISPCGNEMNFVQTNTYPILFKHRIGDEIFYGGEKGIHFQPEKLKFDPNENLIHPFKNEIWGRISIEILLDPELEWKENPENWDLLWKEKEYRIPKSGTSLEP</sequence>
<accession>A0A4R9K405</accession>
<dbReference type="AlphaFoldDB" id="A0A4R9K405"/>
<reference evidence="1" key="1">
    <citation type="journal article" date="2019" name="PLoS Negl. Trop. Dis.">
        <title>Revisiting the worldwide diversity of Leptospira species in the environment.</title>
        <authorList>
            <person name="Vincent A.T."/>
            <person name="Schiettekatte O."/>
            <person name="Bourhy P."/>
            <person name="Veyrier F.J."/>
            <person name="Picardeau M."/>
        </authorList>
    </citation>
    <scope>NUCLEOTIDE SEQUENCE [LARGE SCALE GENOMIC DNA]</scope>
    <source>
        <strain evidence="1">201702455</strain>
    </source>
</reference>
<dbReference type="RefSeq" id="WP_135650839.1">
    <property type="nucleotide sequence ID" value="NZ_RQGF01000030.1"/>
</dbReference>
<dbReference type="InterPro" id="IPR028108">
    <property type="entry name" value="DUF4505"/>
</dbReference>
<evidence type="ECO:0000313" key="2">
    <source>
        <dbReference type="Proteomes" id="UP000297762"/>
    </source>
</evidence>
<organism evidence="1 2">
    <name type="scientific">Leptospira sarikeiensis</name>
    <dbReference type="NCBI Taxonomy" id="2484943"/>
    <lineage>
        <taxon>Bacteria</taxon>
        <taxon>Pseudomonadati</taxon>
        <taxon>Spirochaetota</taxon>
        <taxon>Spirochaetia</taxon>
        <taxon>Leptospirales</taxon>
        <taxon>Leptospiraceae</taxon>
        <taxon>Leptospira</taxon>
    </lineage>
</organism>
<dbReference type="Proteomes" id="UP000297762">
    <property type="component" value="Unassembled WGS sequence"/>
</dbReference>
<name>A0A4R9K405_9LEPT</name>
<dbReference type="OrthoDB" id="343029at2"/>